<comment type="similarity">
    <text evidence="1 6">Belongs to the peptidase M76 family.</text>
</comment>
<evidence type="ECO:0000256" key="2">
    <source>
        <dbReference type="ARBA" id="ARBA00022670"/>
    </source>
</evidence>
<keyword evidence="9" id="KW-1185">Reference proteome</keyword>
<keyword evidence="4 6" id="KW-0378">Hydrolase</keyword>
<dbReference type="InterPro" id="IPR019165">
    <property type="entry name" value="Peptidase_M76_ATP23"/>
</dbReference>
<dbReference type="GO" id="GO:0034982">
    <property type="term" value="P:mitochondrial protein processing"/>
    <property type="evidence" value="ECO:0007669"/>
    <property type="project" value="TreeGrafter"/>
</dbReference>
<organism evidence="8 9">
    <name type="scientific">Manduca sexta</name>
    <name type="common">Tobacco hawkmoth</name>
    <name type="synonym">Tobacco hornworm</name>
    <dbReference type="NCBI Taxonomy" id="7130"/>
    <lineage>
        <taxon>Eukaryota</taxon>
        <taxon>Metazoa</taxon>
        <taxon>Ecdysozoa</taxon>
        <taxon>Arthropoda</taxon>
        <taxon>Hexapoda</taxon>
        <taxon>Insecta</taxon>
        <taxon>Pterygota</taxon>
        <taxon>Neoptera</taxon>
        <taxon>Endopterygota</taxon>
        <taxon>Lepidoptera</taxon>
        <taxon>Glossata</taxon>
        <taxon>Ditrysia</taxon>
        <taxon>Bombycoidea</taxon>
        <taxon>Sphingidae</taxon>
        <taxon>Sphinginae</taxon>
        <taxon>Sphingini</taxon>
        <taxon>Manduca</taxon>
    </lineage>
</organism>
<feature type="region of interest" description="Disordered" evidence="7">
    <location>
        <begin position="1"/>
        <end position="34"/>
    </location>
</feature>
<dbReference type="Proteomes" id="UP000791440">
    <property type="component" value="Unassembled WGS sequence"/>
</dbReference>
<dbReference type="OrthoDB" id="285308at2759"/>
<sequence>MTEEGKTATSEPKKEEVNSNENNKNDDGKPSEAWGYDLYPERRGTFQRSITNILIGKEGKENIDKLKCEKHVVECVKNSSIVKVMMAALKSSGCPIDIRRHISCEMCDYSVSGGYDPELNQIVVCQNVSTRKGMVQGVLAHEMIHMFDYCRNHLDFRNMEHLACTEIRAANLTHCSFTSAWSQGDASWTDIKQKHADCVKTKALYSVMAVRQIGKAEAVEVIEKVFPKCYADLEPIGRRIRRNSEDMDRAFREAAYYGYQ</sequence>
<evidence type="ECO:0000256" key="6">
    <source>
        <dbReference type="RuleBase" id="RU364057"/>
    </source>
</evidence>
<gene>
    <name evidence="8" type="ORF">O3G_MSEX007748</name>
</gene>
<keyword evidence="5 6" id="KW-0482">Metalloprotease</keyword>
<evidence type="ECO:0000313" key="9">
    <source>
        <dbReference type="Proteomes" id="UP000791440"/>
    </source>
</evidence>
<evidence type="ECO:0000256" key="5">
    <source>
        <dbReference type="ARBA" id="ARBA00023049"/>
    </source>
</evidence>
<name>A0A921Z7G3_MANSE</name>
<dbReference type="EC" id="3.4.24.-" evidence="6"/>
<evidence type="ECO:0000313" key="8">
    <source>
        <dbReference type="EMBL" id="KAG6452746.1"/>
    </source>
</evidence>
<dbReference type="Pfam" id="PF09768">
    <property type="entry name" value="Peptidase_M76"/>
    <property type="match status" value="1"/>
</dbReference>
<dbReference type="GO" id="GO:0004222">
    <property type="term" value="F:metalloendopeptidase activity"/>
    <property type="evidence" value="ECO:0007669"/>
    <property type="project" value="InterPro"/>
</dbReference>
<evidence type="ECO:0000256" key="4">
    <source>
        <dbReference type="ARBA" id="ARBA00022801"/>
    </source>
</evidence>
<dbReference type="EMBL" id="JH668428">
    <property type="protein sequence ID" value="KAG6452746.1"/>
    <property type="molecule type" value="Genomic_DNA"/>
</dbReference>
<dbReference type="GO" id="GO:0046872">
    <property type="term" value="F:metal ion binding"/>
    <property type="evidence" value="ECO:0007669"/>
    <property type="project" value="UniProtKB-KW"/>
</dbReference>
<dbReference type="PANTHER" id="PTHR21711:SF0">
    <property type="entry name" value="MITOCHONDRIAL INNER MEMBRANE PROTEASE ATP23 HOMOLOG"/>
    <property type="match status" value="1"/>
</dbReference>
<comment type="caution">
    <text evidence="8">The sequence shown here is derived from an EMBL/GenBank/DDBJ whole genome shotgun (WGS) entry which is preliminary data.</text>
</comment>
<dbReference type="GO" id="GO:0005739">
    <property type="term" value="C:mitochondrion"/>
    <property type="evidence" value="ECO:0007669"/>
    <property type="project" value="GOC"/>
</dbReference>
<evidence type="ECO:0000256" key="7">
    <source>
        <dbReference type="SAM" id="MobiDB-lite"/>
    </source>
</evidence>
<dbReference type="AlphaFoldDB" id="A0A921Z7G3"/>
<protein>
    <recommendedName>
        <fullName evidence="6">Mitochondrial inner membrane protease ATP23</fullName>
        <ecNumber evidence="6">3.4.24.-</ecNumber>
    </recommendedName>
</protein>
<keyword evidence="2 6" id="KW-0645">Protease</keyword>
<accession>A0A921Z7G3</accession>
<keyword evidence="3 6" id="KW-0479">Metal-binding</keyword>
<dbReference type="PANTHER" id="PTHR21711">
    <property type="entry name" value="MITOCHONDRIAL INNER MEMBRANE PROTEASE"/>
    <property type="match status" value="1"/>
</dbReference>
<evidence type="ECO:0000256" key="1">
    <source>
        <dbReference type="ARBA" id="ARBA00009915"/>
    </source>
</evidence>
<reference evidence="8" key="2">
    <citation type="submission" date="2020-12" db="EMBL/GenBank/DDBJ databases">
        <authorList>
            <person name="Kanost M."/>
        </authorList>
    </citation>
    <scope>NUCLEOTIDE SEQUENCE</scope>
</reference>
<dbReference type="GO" id="GO:0033615">
    <property type="term" value="P:mitochondrial proton-transporting ATP synthase complex assembly"/>
    <property type="evidence" value="ECO:0007669"/>
    <property type="project" value="TreeGrafter"/>
</dbReference>
<evidence type="ECO:0000256" key="3">
    <source>
        <dbReference type="ARBA" id="ARBA00022723"/>
    </source>
</evidence>
<feature type="compositionally biased region" description="Basic and acidic residues" evidence="7">
    <location>
        <begin position="1"/>
        <end position="30"/>
    </location>
</feature>
<proteinExistence type="inferred from homology"/>
<reference evidence="8" key="1">
    <citation type="journal article" date="2016" name="Insect Biochem. Mol. Biol.">
        <title>Multifaceted biological insights from a draft genome sequence of the tobacco hornworm moth, Manduca sexta.</title>
        <authorList>
            <person name="Kanost M.R."/>
            <person name="Arrese E.L."/>
            <person name="Cao X."/>
            <person name="Chen Y.R."/>
            <person name="Chellapilla S."/>
            <person name="Goldsmith M.R."/>
            <person name="Grosse-Wilde E."/>
            <person name="Heckel D.G."/>
            <person name="Herndon N."/>
            <person name="Jiang H."/>
            <person name="Papanicolaou A."/>
            <person name="Qu J."/>
            <person name="Soulages J.L."/>
            <person name="Vogel H."/>
            <person name="Walters J."/>
            <person name="Waterhouse R.M."/>
            <person name="Ahn S.J."/>
            <person name="Almeida F.C."/>
            <person name="An C."/>
            <person name="Aqrawi P."/>
            <person name="Bretschneider A."/>
            <person name="Bryant W.B."/>
            <person name="Bucks S."/>
            <person name="Chao H."/>
            <person name="Chevignon G."/>
            <person name="Christen J.M."/>
            <person name="Clarke D.F."/>
            <person name="Dittmer N.T."/>
            <person name="Ferguson L.C.F."/>
            <person name="Garavelou S."/>
            <person name="Gordon K.H.J."/>
            <person name="Gunaratna R.T."/>
            <person name="Han Y."/>
            <person name="Hauser F."/>
            <person name="He Y."/>
            <person name="Heidel-Fischer H."/>
            <person name="Hirsh A."/>
            <person name="Hu Y."/>
            <person name="Jiang H."/>
            <person name="Kalra D."/>
            <person name="Klinner C."/>
            <person name="Konig C."/>
            <person name="Kovar C."/>
            <person name="Kroll A.R."/>
            <person name="Kuwar S.S."/>
            <person name="Lee S.L."/>
            <person name="Lehman R."/>
            <person name="Li K."/>
            <person name="Li Z."/>
            <person name="Liang H."/>
            <person name="Lovelace S."/>
            <person name="Lu Z."/>
            <person name="Mansfield J.H."/>
            <person name="McCulloch K.J."/>
            <person name="Mathew T."/>
            <person name="Morton B."/>
            <person name="Muzny D.M."/>
            <person name="Neunemann D."/>
            <person name="Ongeri F."/>
            <person name="Pauchet Y."/>
            <person name="Pu L.L."/>
            <person name="Pyrousis I."/>
            <person name="Rao X.J."/>
            <person name="Redding A."/>
            <person name="Roesel C."/>
            <person name="Sanchez-Gracia A."/>
            <person name="Schaack S."/>
            <person name="Shukla A."/>
            <person name="Tetreau G."/>
            <person name="Wang Y."/>
            <person name="Xiong G.H."/>
            <person name="Traut W."/>
            <person name="Walsh T.K."/>
            <person name="Worley K.C."/>
            <person name="Wu D."/>
            <person name="Wu W."/>
            <person name="Wu Y.Q."/>
            <person name="Zhang X."/>
            <person name="Zou Z."/>
            <person name="Zucker H."/>
            <person name="Briscoe A.D."/>
            <person name="Burmester T."/>
            <person name="Clem R.J."/>
            <person name="Feyereisen R."/>
            <person name="Grimmelikhuijzen C.J.P."/>
            <person name="Hamodrakas S.J."/>
            <person name="Hansson B.S."/>
            <person name="Huguet E."/>
            <person name="Jermiin L.S."/>
            <person name="Lan Q."/>
            <person name="Lehman H.K."/>
            <person name="Lorenzen M."/>
            <person name="Merzendorfer H."/>
            <person name="Michalopoulos I."/>
            <person name="Morton D.B."/>
            <person name="Muthukrishnan S."/>
            <person name="Oakeshott J.G."/>
            <person name="Palmer W."/>
            <person name="Park Y."/>
            <person name="Passarelli A.L."/>
            <person name="Rozas J."/>
            <person name="Schwartz L.M."/>
            <person name="Smith W."/>
            <person name="Southgate A."/>
            <person name="Vilcinskas A."/>
            <person name="Vogt R."/>
            <person name="Wang P."/>
            <person name="Werren J."/>
            <person name="Yu X.Q."/>
            <person name="Zhou J.J."/>
            <person name="Brown S.J."/>
            <person name="Scherer S.E."/>
            <person name="Richards S."/>
            <person name="Blissard G.W."/>
        </authorList>
    </citation>
    <scope>NUCLEOTIDE SEQUENCE</scope>
</reference>